<accession>A0ABQ4D8I8</accession>
<dbReference type="PANTHER" id="PTHR48106:SF18">
    <property type="entry name" value="QUINONE OXIDOREDUCTASE PIG3"/>
    <property type="match status" value="1"/>
</dbReference>
<evidence type="ECO:0000313" key="5">
    <source>
        <dbReference type="Proteomes" id="UP000618382"/>
    </source>
</evidence>
<dbReference type="EMBL" id="BONN01000003">
    <property type="protein sequence ID" value="GIG32047.1"/>
    <property type="molecule type" value="Genomic_DNA"/>
</dbReference>
<dbReference type="Pfam" id="PF13602">
    <property type="entry name" value="ADH_zinc_N_2"/>
    <property type="match status" value="1"/>
</dbReference>
<comment type="caution">
    <text evidence="4">The sequence shown here is derived from an EMBL/GenBank/DDBJ whole genome shotgun (WGS) entry which is preliminary data.</text>
</comment>
<reference evidence="4 5" key="1">
    <citation type="submission" date="2021-01" db="EMBL/GenBank/DDBJ databases">
        <title>Whole genome shotgun sequence of Cellulomonas oligotrophica NBRC 109435.</title>
        <authorList>
            <person name="Komaki H."/>
            <person name="Tamura T."/>
        </authorList>
    </citation>
    <scope>NUCLEOTIDE SEQUENCE [LARGE SCALE GENOMIC DNA]</scope>
    <source>
        <strain evidence="4 5">NBRC 109435</strain>
    </source>
</reference>
<dbReference type="SUPFAM" id="SSF51735">
    <property type="entry name" value="NAD(P)-binding Rossmann-fold domains"/>
    <property type="match status" value="1"/>
</dbReference>
<evidence type="ECO:0000256" key="2">
    <source>
        <dbReference type="ARBA" id="ARBA00023002"/>
    </source>
</evidence>
<organism evidence="4 5">
    <name type="scientific">Cellulomonas oligotrophica</name>
    <dbReference type="NCBI Taxonomy" id="931536"/>
    <lineage>
        <taxon>Bacteria</taxon>
        <taxon>Bacillati</taxon>
        <taxon>Actinomycetota</taxon>
        <taxon>Actinomycetes</taxon>
        <taxon>Micrococcales</taxon>
        <taxon>Cellulomonadaceae</taxon>
        <taxon>Cellulomonas</taxon>
    </lineage>
</organism>
<dbReference type="CDD" id="cd05289">
    <property type="entry name" value="MDR_like_2"/>
    <property type="match status" value="1"/>
</dbReference>
<evidence type="ECO:0000259" key="3">
    <source>
        <dbReference type="SMART" id="SM00829"/>
    </source>
</evidence>
<proteinExistence type="predicted"/>
<dbReference type="InterPro" id="IPR020843">
    <property type="entry name" value="ER"/>
</dbReference>
<dbReference type="InterPro" id="IPR013154">
    <property type="entry name" value="ADH-like_N"/>
</dbReference>
<keyword evidence="5" id="KW-1185">Reference proteome</keyword>
<feature type="domain" description="Enoyl reductase (ER)" evidence="3">
    <location>
        <begin position="1"/>
        <end position="292"/>
    </location>
</feature>
<protein>
    <submittedName>
        <fullName evidence="4">Oxidoreductase</fullName>
    </submittedName>
</protein>
<gene>
    <name evidence="4" type="ORF">Col01nite_12060</name>
</gene>
<keyword evidence="1" id="KW-0521">NADP</keyword>
<dbReference type="InterPro" id="IPR011032">
    <property type="entry name" value="GroES-like_sf"/>
</dbReference>
<dbReference type="Pfam" id="PF08240">
    <property type="entry name" value="ADH_N"/>
    <property type="match status" value="1"/>
</dbReference>
<dbReference type="Gene3D" id="3.40.50.720">
    <property type="entry name" value="NAD(P)-binding Rossmann-like Domain"/>
    <property type="match status" value="1"/>
</dbReference>
<dbReference type="Gene3D" id="3.90.180.10">
    <property type="entry name" value="Medium-chain alcohol dehydrogenases, catalytic domain"/>
    <property type="match status" value="1"/>
</dbReference>
<dbReference type="InterPro" id="IPR036291">
    <property type="entry name" value="NAD(P)-bd_dom_sf"/>
</dbReference>
<dbReference type="SUPFAM" id="SSF50129">
    <property type="entry name" value="GroES-like"/>
    <property type="match status" value="1"/>
</dbReference>
<evidence type="ECO:0000313" key="4">
    <source>
        <dbReference type="EMBL" id="GIG32047.1"/>
    </source>
</evidence>
<dbReference type="SMART" id="SM00829">
    <property type="entry name" value="PKS_ER"/>
    <property type="match status" value="1"/>
</dbReference>
<keyword evidence="2" id="KW-0560">Oxidoreductase</keyword>
<dbReference type="Proteomes" id="UP000618382">
    <property type="component" value="Unassembled WGS sequence"/>
</dbReference>
<sequence length="296" mass="29426">MLRVVEVDVPDPGPDEVLVAVHAAGVGHGDLDAYRPGTAAPGPVRPGAEVAGVVRAVGSAVRWFSPGDEVVAWPVDGGYADLVVAPERVLVRRPPGLSAPAGAGLLAAGAAALHAVDVTGVGAHDVVLVHGGSGGVGRMAAQLCALRGARVVTTVSPRHVACLDRYGAVPVASGPGLLERVRAAVGPDDRVDVAIDTTGTVEALDVSVALVADRTRVVTLPASARAAALGVRALGPGAGRGAGLQEAARAHLSALAADGALDVHVAATFPLADVADAHRLQATRRAGGKVVLLTGR</sequence>
<evidence type="ECO:0000256" key="1">
    <source>
        <dbReference type="ARBA" id="ARBA00022857"/>
    </source>
</evidence>
<name>A0ABQ4D8I8_9CELL</name>
<dbReference type="PANTHER" id="PTHR48106">
    <property type="entry name" value="QUINONE OXIDOREDUCTASE PIG3-RELATED"/>
    <property type="match status" value="1"/>
</dbReference>